<dbReference type="AlphaFoldDB" id="A0A841IT12"/>
<dbReference type="InterPro" id="IPR016155">
    <property type="entry name" value="Mopterin_synth/thiamin_S_b"/>
</dbReference>
<proteinExistence type="predicted"/>
<evidence type="ECO:0000313" key="2">
    <source>
        <dbReference type="Proteomes" id="UP000536604"/>
    </source>
</evidence>
<dbReference type="Gene3D" id="3.10.20.30">
    <property type="match status" value="1"/>
</dbReference>
<comment type="caution">
    <text evidence="1">The sequence shown here is derived from an EMBL/GenBank/DDBJ whole genome shotgun (WGS) entry which is preliminary data.</text>
</comment>
<sequence length="71" mass="7233">MELTVNGDRRETADGTTVEAVVRDLTASEGGPVPGGIAVAVNDEVVRRAAWAGTVLEAGDRVEVITAVQGG</sequence>
<dbReference type="EMBL" id="JACHJO010000003">
    <property type="protein sequence ID" value="MBB6119328.1"/>
    <property type="molecule type" value="Genomic_DNA"/>
</dbReference>
<dbReference type="PANTHER" id="PTHR34472:SF1">
    <property type="entry name" value="SULFUR CARRIER PROTEIN THIS"/>
    <property type="match status" value="1"/>
</dbReference>
<dbReference type="PANTHER" id="PTHR34472">
    <property type="entry name" value="SULFUR CARRIER PROTEIN THIS"/>
    <property type="match status" value="1"/>
</dbReference>
<dbReference type="Pfam" id="PF02597">
    <property type="entry name" value="ThiS"/>
    <property type="match status" value="1"/>
</dbReference>
<dbReference type="InterPro" id="IPR003749">
    <property type="entry name" value="ThiS/MoaD-like"/>
</dbReference>
<protein>
    <submittedName>
        <fullName evidence="1">Sulfur carrier protein</fullName>
    </submittedName>
</protein>
<dbReference type="SUPFAM" id="SSF54285">
    <property type="entry name" value="MoaD/ThiS"/>
    <property type="match status" value="1"/>
</dbReference>
<organism evidence="1 2">
    <name type="scientific">Nocardiopsis algeriensis</name>
    <dbReference type="NCBI Taxonomy" id="1478215"/>
    <lineage>
        <taxon>Bacteria</taxon>
        <taxon>Bacillati</taxon>
        <taxon>Actinomycetota</taxon>
        <taxon>Actinomycetes</taxon>
        <taxon>Streptosporangiales</taxon>
        <taxon>Nocardiopsidaceae</taxon>
        <taxon>Nocardiopsis</taxon>
    </lineage>
</organism>
<dbReference type="NCBIfam" id="TIGR01683">
    <property type="entry name" value="thiS"/>
    <property type="match status" value="1"/>
</dbReference>
<evidence type="ECO:0000313" key="1">
    <source>
        <dbReference type="EMBL" id="MBB6119328.1"/>
    </source>
</evidence>
<reference evidence="1 2" key="1">
    <citation type="submission" date="2020-08" db="EMBL/GenBank/DDBJ databases">
        <title>Genomic Encyclopedia of Type Strains, Phase III (KMG-III): the genomes of soil and plant-associated and newly described type strains.</title>
        <authorList>
            <person name="Whitman W."/>
        </authorList>
    </citation>
    <scope>NUCLEOTIDE SEQUENCE [LARGE SCALE GENOMIC DNA]</scope>
    <source>
        <strain evidence="1 2">CECT 8712</strain>
    </source>
</reference>
<dbReference type="InterPro" id="IPR012675">
    <property type="entry name" value="Beta-grasp_dom_sf"/>
</dbReference>
<name>A0A841IT12_9ACTN</name>
<dbReference type="InterPro" id="IPR010035">
    <property type="entry name" value="Thi_S"/>
</dbReference>
<dbReference type="RefSeq" id="WP_184288913.1">
    <property type="nucleotide sequence ID" value="NZ_JACHJO010000003.1"/>
</dbReference>
<dbReference type="Proteomes" id="UP000536604">
    <property type="component" value="Unassembled WGS sequence"/>
</dbReference>
<dbReference type="CDD" id="cd00565">
    <property type="entry name" value="Ubl_ThiS"/>
    <property type="match status" value="1"/>
</dbReference>
<keyword evidence="2" id="KW-1185">Reference proteome</keyword>
<accession>A0A841IT12</accession>
<gene>
    <name evidence="1" type="ORF">FHS13_001263</name>
</gene>